<accession>A0A563W5C1</accession>
<keyword evidence="3" id="KW-1185">Reference proteome</keyword>
<dbReference type="PANTHER" id="PTHR11803:SF58">
    <property type="entry name" value="PROTEIN HMF1-RELATED"/>
    <property type="match status" value="1"/>
</dbReference>
<evidence type="ECO:0000313" key="2">
    <source>
        <dbReference type="EMBL" id="VEP18847.1"/>
    </source>
</evidence>
<dbReference type="InterPro" id="IPR006056">
    <property type="entry name" value="RidA"/>
</dbReference>
<organism evidence="2 3">
    <name type="scientific">Hyella patelloides LEGE 07179</name>
    <dbReference type="NCBI Taxonomy" id="945734"/>
    <lineage>
        <taxon>Bacteria</taxon>
        <taxon>Bacillati</taxon>
        <taxon>Cyanobacteriota</taxon>
        <taxon>Cyanophyceae</taxon>
        <taxon>Pleurocapsales</taxon>
        <taxon>Hyellaceae</taxon>
        <taxon>Hyella</taxon>
    </lineage>
</organism>
<dbReference type="NCBIfam" id="TIGR00004">
    <property type="entry name" value="Rid family detoxifying hydrolase"/>
    <property type="match status" value="1"/>
</dbReference>
<dbReference type="FunFam" id="3.30.1330.40:FF:000001">
    <property type="entry name" value="L-PSP family endoribonuclease"/>
    <property type="match status" value="1"/>
</dbReference>
<dbReference type="GO" id="GO:0019239">
    <property type="term" value="F:deaminase activity"/>
    <property type="evidence" value="ECO:0007669"/>
    <property type="project" value="TreeGrafter"/>
</dbReference>
<dbReference type="InterPro" id="IPR019897">
    <property type="entry name" value="RidA_CS"/>
</dbReference>
<dbReference type="CDD" id="cd00448">
    <property type="entry name" value="YjgF_YER057c_UK114_family"/>
    <property type="match status" value="1"/>
</dbReference>
<evidence type="ECO:0000256" key="1">
    <source>
        <dbReference type="ARBA" id="ARBA00010552"/>
    </source>
</evidence>
<dbReference type="Pfam" id="PF01042">
    <property type="entry name" value="Ribonuc_L-PSP"/>
    <property type="match status" value="1"/>
</dbReference>
<name>A0A563W5C1_9CYAN</name>
<evidence type="ECO:0000313" key="3">
    <source>
        <dbReference type="Proteomes" id="UP000320055"/>
    </source>
</evidence>
<dbReference type="InterPro" id="IPR006175">
    <property type="entry name" value="YjgF/YER057c/UK114"/>
</dbReference>
<dbReference type="AlphaFoldDB" id="A0A563W5C1"/>
<dbReference type="EMBL" id="CAACVJ010000702">
    <property type="protein sequence ID" value="VEP18847.1"/>
    <property type="molecule type" value="Genomic_DNA"/>
</dbReference>
<dbReference type="PROSITE" id="PS01094">
    <property type="entry name" value="UPF0076"/>
    <property type="match status" value="1"/>
</dbReference>
<dbReference type="OrthoDB" id="9803101at2"/>
<dbReference type="InterPro" id="IPR035959">
    <property type="entry name" value="RutC-like_sf"/>
</dbReference>
<dbReference type="Gene3D" id="3.30.1330.40">
    <property type="entry name" value="RutC-like"/>
    <property type="match status" value="1"/>
</dbReference>
<reference evidence="2 3" key="1">
    <citation type="submission" date="2019-01" db="EMBL/GenBank/DDBJ databases">
        <authorList>
            <person name="Brito A."/>
        </authorList>
    </citation>
    <scope>NUCLEOTIDE SEQUENCE [LARGE SCALE GENOMIC DNA]</scope>
    <source>
        <strain evidence="2">1</strain>
    </source>
</reference>
<proteinExistence type="inferred from homology"/>
<sequence>MIEKKIIRTDKAPAPVGPYNQAIATSGTMVFLAGQIALNPETGEIVGTGDVVAQTKQVMGNIAAILKEAGADWSNVVKTSVFLTNLADFATVNQVYAEYFEEATAPARACVEVSRLPKDVLVEIECIAVI</sequence>
<comment type="similarity">
    <text evidence="1">Belongs to the RutC family.</text>
</comment>
<dbReference type="Proteomes" id="UP000320055">
    <property type="component" value="Unassembled WGS sequence"/>
</dbReference>
<dbReference type="PANTHER" id="PTHR11803">
    <property type="entry name" value="2-IMINOBUTANOATE/2-IMINOPROPANOATE DEAMINASE RIDA"/>
    <property type="match status" value="1"/>
</dbReference>
<dbReference type="SUPFAM" id="SSF55298">
    <property type="entry name" value="YjgF-like"/>
    <property type="match status" value="1"/>
</dbReference>
<gene>
    <name evidence="2" type="primary">yjgF</name>
    <name evidence="2" type="ORF">H1P_930017</name>
</gene>
<dbReference type="GO" id="GO:0005829">
    <property type="term" value="C:cytosol"/>
    <property type="evidence" value="ECO:0007669"/>
    <property type="project" value="TreeGrafter"/>
</dbReference>
<protein>
    <submittedName>
        <fullName evidence="2">Ketoacid-binding protein</fullName>
    </submittedName>
</protein>
<dbReference type="RefSeq" id="WP_144868377.1">
    <property type="nucleotide sequence ID" value="NZ_LR213850.1"/>
</dbReference>